<dbReference type="InterPro" id="IPR009006">
    <property type="entry name" value="Ala_racemase/Decarboxylase_C"/>
</dbReference>
<dbReference type="PRINTS" id="PR01179">
    <property type="entry name" value="ODADCRBXLASE"/>
</dbReference>
<keyword evidence="3 5" id="KW-0663">Pyridoxal phosphate</keyword>
<reference evidence="10 11" key="2">
    <citation type="submission" date="2019-09" db="EMBL/GenBank/DDBJ databases">
        <authorList>
            <person name="Jin C."/>
        </authorList>
    </citation>
    <scope>NUCLEOTIDE SEQUENCE [LARGE SCALE GENOMIC DNA]</scope>
    <source>
        <strain evidence="10 11">BN140078</strain>
    </source>
</reference>
<comment type="catalytic activity">
    <reaction evidence="5 8">
        <text>meso-2,6-diaminopimelate + H(+) = L-lysine + CO2</text>
        <dbReference type="Rhea" id="RHEA:15101"/>
        <dbReference type="ChEBI" id="CHEBI:15378"/>
        <dbReference type="ChEBI" id="CHEBI:16526"/>
        <dbReference type="ChEBI" id="CHEBI:32551"/>
        <dbReference type="ChEBI" id="CHEBI:57791"/>
        <dbReference type="EC" id="4.1.1.20"/>
    </reaction>
</comment>
<dbReference type="HAMAP" id="MF_02120">
    <property type="entry name" value="LysA"/>
    <property type="match status" value="1"/>
</dbReference>
<evidence type="ECO:0000256" key="6">
    <source>
        <dbReference type="NCBIfam" id="TIGR01048"/>
    </source>
</evidence>
<feature type="binding site" evidence="5">
    <location>
        <position position="226"/>
    </location>
    <ligand>
        <name>pyridoxal 5'-phosphate</name>
        <dbReference type="ChEBI" id="CHEBI:597326"/>
    </ligand>
</feature>
<keyword evidence="4 5" id="KW-0456">Lyase</keyword>
<dbReference type="PROSITE" id="PS00878">
    <property type="entry name" value="ODR_DC_2_1"/>
    <property type="match status" value="1"/>
</dbReference>
<keyword evidence="2 5" id="KW-0210">Decarboxylase</keyword>
<comment type="similarity">
    <text evidence="5">Belongs to the Orn/Lys/Arg decarboxylase class-II family. LysA subfamily.</text>
</comment>
<feature type="binding site" evidence="5">
    <location>
        <position position="364"/>
    </location>
    <ligand>
        <name>substrate</name>
    </ligand>
</feature>
<keyword evidence="5 8" id="KW-0457">Lysine biosynthesis</keyword>
<organism evidence="10 11">
    <name type="scientific">Chitinophaga agrisoli</name>
    <dbReference type="NCBI Taxonomy" id="2607653"/>
    <lineage>
        <taxon>Bacteria</taxon>
        <taxon>Pseudomonadati</taxon>
        <taxon>Bacteroidota</taxon>
        <taxon>Chitinophagia</taxon>
        <taxon>Chitinophagales</taxon>
        <taxon>Chitinophagaceae</taxon>
        <taxon>Chitinophaga</taxon>
    </lineage>
</organism>
<comment type="caution">
    <text evidence="10">The sequence shown here is derived from an EMBL/GenBank/DDBJ whole genome shotgun (WGS) entry which is preliminary data.</text>
</comment>
<feature type="binding site" evidence="5">
    <location>
        <position position="306"/>
    </location>
    <ligand>
        <name>substrate</name>
    </ligand>
</feature>
<dbReference type="RefSeq" id="WP_149837166.1">
    <property type="nucleotide sequence ID" value="NZ_VUOC01000001.1"/>
</dbReference>
<comment type="subunit">
    <text evidence="5">Homodimer.</text>
</comment>
<gene>
    <name evidence="5 10" type="primary">lysA</name>
    <name evidence="10" type="ORF">F0L74_07440</name>
</gene>
<evidence type="ECO:0000313" key="11">
    <source>
        <dbReference type="Proteomes" id="UP000324611"/>
    </source>
</evidence>
<feature type="binding site" evidence="5">
    <location>
        <position position="310"/>
    </location>
    <ligand>
        <name>substrate</name>
    </ligand>
</feature>
<reference evidence="10 11" key="1">
    <citation type="submission" date="2019-09" db="EMBL/GenBank/DDBJ databases">
        <title>Chitinophaga ginsengihumi sp. nov., isolated from soil of ginseng rhizosphere.</title>
        <authorList>
            <person name="Lee J."/>
        </authorList>
    </citation>
    <scope>NUCLEOTIDE SEQUENCE [LARGE SCALE GENOMIC DNA]</scope>
    <source>
        <strain evidence="10 11">BN140078</strain>
    </source>
</reference>
<dbReference type="EMBL" id="VUOC01000001">
    <property type="protein sequence ID" value="KAA2245776.1"/>
    <property type="molecule type" value="Genomic_DNA"/>
</dbReference>
<dbReference type="InterPro" id="IPR029066">
    <property type="entry name" value="PLP-binding_barrel"/>
</dbReference>
<dbReference type="InterPro" id="IPR022644">
    <property type="entry name" value="De-COase2_N"/>
</dbReference>
<evidence type="ECO:0000256" key="5">
    <source>
        <dbReference type="HAMAP-Rule" id="MF_02120"/>
    </source>
</evidence>
<evidence type="ECO:0000256" key="7">
    <source>
        <dbReference type="PIRSR" id="PIRSR600183-50"/>
    </source>
</evidence>
<feature type="active site" description="Proton donor" evidence="7">
    <location>
        <position position="336"/>
    </location>
</feature>
<evidence type="ECO:0000256" key="8">
    <source>
        <dbReference type="RuleBase" id="RU003738"/>
    </source>
</evidence>
<dbReference type="InterPro" id="IPR000183">
    <property type="entry name" value="Orn/DAP/Arg_de-COase"/>
</dbReference>
<dbReference type="Gene3D" id="2.40.37.10">
    <property type="entry name" value="Lyase, Ornithine Decarboxylase, Chain A, domain 1"/>
    <property type="match status" value="1"/>
</dbReference>
<dbReference type="PANTHER" id="PTHR43727">
    <property type="entry name" value="DIAMINOPIMELATE DECARBOXYLASE"/>
    <property type="match status" value="1"/>
</dbReference>
<feature type="domain" description="Orn/DAP/Arg decarboxylase 2 N-terminal" evidence="9">
    <location>
        <begin position="32"/>
        <end position="274"/>
    </location>
</feature>
<accession>A0A5B2W5D4</accession>
<protein>
    <recommendedName>
        <fullName evidence="5 6">Diaminopimelate decarboxylase</fullName>
        <shortName evidence="5">DAP decarboxylase</shortName>
        <shortName evidence="5">DAPDC</shortName>
        <ecNumber evidence="5 6">4.1.1.20</ecNumber>
    </recommendedName>
</protein>
<dbReference type="Gene3D" id="3.20.20.10">
    <property type="entry name" value="Alanine racemase"/>
    <property type="match status" value="1"/>
</dbReference>
<dbReference type="GO" id="GO:0030170">
    <property type="term" value="F:pyridoxal phosphate binding"/>
    <property type="evidence" value="ECO:0007669"/>
    <property type="project" value="UniProtKB-UniRule"/>
</dbReference>
<name>A0A5B2W5D4_9BACT</name>
<proteinExistence type="inferred from homology"/>
<keyword evidence="5" id="KW-0028">Amino-acid biosynthesis</keyword>
<evidence type="ECO:0000256" key="3">
    <source>
        <dbReference type="ARBA" id="ARBA00022898"/>
    </source>
</evidence>
<comment type="function">
    <text evidence="5">Specifically catalyzes the decarboxylation of meso-diaminopimelate (meso-DAP) to L-lysine.</text>
</comment>
<comment type="caution">
    <text evidence="5">Lacks conserved residue(s) required for the propagation of feature annotation.</text>
</comment>
<dbReference type="SUPFAM" id="SSF51419">
    <property type="entry name" value="PLP-binding barrel"/>
    <property type="match status" value="1"/>
</dbReference>
<feature type="modified residue" description="N6-(pyridoxal phosphate)lysine" evidence="5 7">
    <location>
        <position position="56"/>
    </location>
</feature>
<evidence type="ECO:0000259" key="9">
    <source>
        <dbReference type="Pfam" id="PF02784"/>
    </source>
</evidence>
<comment type="pathway">
    <text evidence="5 8">Amino-acid biosynthesis; L-lysine biosynthesis via DAP pathway; L-lysine from DL-2,6-diaminopimelate: step 1/1.</text>
</comment>
<sequence>MPTKQSDVLSAEFLVKIAEEFGTPVYVYHAEKIKIQYEKLQKAFTKTDARFFYACKALTNINVLKYINSLGCGLDTVSIQEVQLGLKAGFDPRNIIFTPNCVDLQEIIAAKDLGVNINIDNISILEQFGNKFGGSYPICIRMNPHIMAGGNFKISTGHVDSKFGISIHQLRHIERIVKSTKLKVTGLHMHTGSEIKDVDVFLRGVEIMFEMAEHFPDLEFIDLGSGFKVAYQQGDPETDIDQLGKKLSDAFNNFNKNYHRPLQLWFEPGKFLVSQSGYFVVKTNVIKQTTATVFVGVNSGFNHLIRPMFYDAFHLIRNISNPKGTERIYTVVGNICETDTFGWDRKINEVREGDFLVFYNAGAYGFEMSSNFNSRLKPAEVLVKDGKPHLIRKRDVLDDLLKNQIEITF</sequence>
<keyword evidence="11" id="KW-1185">Reference proteome</keyword>
<dbReference type="InterPro" id="IPR022653">
    <property type="entry name" value="De-COase2_pyr-phos_BS"/>
</dbReference>
<evidence type="ECO:0000256" key="1">
    <source>
        <dbReference type="ARBA" id="ARBA00001933"/>
    </source>
</evidence>
<dbReference type="AlphaFoldDB" id="A0A5B2W5D4"/>
<dbReference type="SUPFAM" id="SSF50621">
    <property type="entry name" value="Alanine racemase C-terminal domain-like"/>
    <property type="match status" value="1"/>
</dbReference>
<evidence type="ECO:0000313" key="10">
    <source>
        <dbReference type="EMBL" id="KAA2245776.1"/>
    </source>
</evidence>
<dbReference type="NCBIfam" id="TIGR01048">
    <property type="entry name" value="lysA"/>
    <property type="match status" value="1"/>
</dbReference>
<evidence type="ECO:0000256" key="2">
    <source>
        <dbReference type="ARBA" id="ARBA00022793"/>
    </source>
</evidence>
<feature type="binding site" evidence="5">
    <location>
        <position position="364"/>
    </location>
    <ligand>
        <name>pyridoxal 5'-phosphate</name>
        <dbReference type="ChEBI" id="CHEBI:597326"/>
    </ligand>
</feature>
<dbReference type="EC" id="4.1.1.20" evidence="5 6"/>
<dbReference type="CDD" id="cd06828">
    <property type="entry name" value="PLPDE_III_DapDC"/>
    <property type="match status" value="1"/>
</dbReference>
<dbReference type="GO" id="GO:0009089">
    <property type="term" value="P:lysine biosynthetic process via diaminopimelate"/>
    <property type="evidence" value="ECO:0007669"/>
    <property type="project" value="UniProtKB-UniRule"/>
</dbReference>
<dbReference type="GO" id="GO:0008836">
    <property type="term" value="F:diaminopimelate decarboxylase activity"/>
    <property type="evidence" value="ECO:0007669"/>
    <property type="project" value="UniProtKB-UniRule"/>
</dbReference>
<dbReference type="PRINTS" id="PR01181">
    <property type="entry name" value="DAPDCRBXLASE"/>
</dbReference>
<comment type="cofactor">
    <cofactor evidence="1 5 7 8">
        <name>pyridoxal 5'-phosphate</name>
        <dbReference type="ChEBI" id="CHEBI:597326"/>
    </cofactor>
</comment>
<dbReference type="Pfam" id="PF02784">
    <property type="entry name" value="Orn_Arg_deC_N"/>
    <property type="match status" value="1"/>
</dbReference>
<dbReference type="InterPro" id="IPR002986">
    <property type="entry name" value="DAP_deCOOHase_LysA"/>
</dbReference>
<evidence type="ECO:0000256" key="4">
    <source>
        <dbReference type="ARBA" id="ARBA00023239"/>
    </source>
</evidence>
<dbReference type="UniPathway" id="UPA00034">
    <property type="reaction ID" value="UER00027"/>
</dbReference>
<feature type="binding site" evidence="5">
    <location>
        <position position="337"/>
    </location>
    <ligand>
        <name>substrate</name>
    </ligand>
</feature>
<dbReference type="Proteomes" id="UP000324611">
    <property type="component" value="Unassembled WGS sequence"/>
</dbReference>
<dbReference type="PANTHER" id="PTHR43727:SF2">
    <property type="entry name" value="GROUP IV DECARBOXYLASE"/>
    <property type="match status" value="1"/>
</dbReference>
<dbReference type="FunFam" id="3.20.20.10:FF:000003">
    <property type="entry name" value="Diaminopimelate decarboxylase"/>
    <property type="match status" value="1"/>
</dbReference>